<keyword evidence="1" id="KW-0812">Transmembrane</keyword>
<reference evidence="2" key="1">
    <citation type="journal article" name="DNA Res.">
        <title>The physiological potential of anammox bacteria as revealed by their core genome structure.</title>
        <authorList>
            <person name="Okubo T."/>
            <person name="Toyoda A."/>
            <person name="Fukuhara K."/>
            <person name="Uchiyama I."/>
            <person name="Harigaya Y."/>
            <person name="Kuroiwa M."/>
            <person name="Suzuki T."/>
            <person name="Murakami Y."/>
            <person name="Suwa Y."/>
            <person name="Takami H."/>
        </authorList>
    </citation>
    <scope>NUCLEOTIDE SEQUENCE</scope>
    <source>
        <strain evidence="2">317325-3</strain>
    </source>
</reference>
<keyword evidence="1" id="KW-1133">Transmembrane helix</keyword>
<dbReference type="EMBL" id="AP021857">
    <property type="protein sequence ID" value="BBO20452.1"/>
    <property type="molecule type" value="Genomic_DNA"/>
</dbReference>
<proteinExistence type="predicted"/>
<protein>
    <submittedName>
        <fullName evidence="2">Uncharacterized protein</fullName>
    </submittedName>
</protein>
<gene>
    <name evidence="2" type="ORF">DSYM_11510</name>
</gene>
<dbReference type="AlphaFoldDB" id="A0A809RLT2"/>
<dbReference type="KEGG" id="ddz:DSYM_11510"/>
<evidence type="ECO:0000313" key="2">
    <source>
        <dbReference type="EMBL" id="BBO20452.1"/>
    </source>
</evidence>
<dbReference type="Proteomes" id="UP000662914">
    <property type="component" value="Chromosome"/>
</dbReference>
<name>A0A809RLT2_9PROT</name>
<organism evidence="2 3">
    <name type="scientific">Candidatus Desulfobacillus denitrificans</name>
    <dbReference type="NCBI Taxonomy" id="2608985"/>
    <lineage>
        <taxon>Bacteria</taxon>
        <taxon>Pseudomonadati</taxon>
        <taxon>Pseudomonadota</taxon>
        <taxon>Betaproteobacteria</taxon>
        <taxon>Candidatus Desulfobacillus</taxon>
    </lineage>
</organism>
<evidence type="ECO:0000313" key="3">
    <source>
        <dbReference type="Proteomes" id="UP000662914"/>
    </source>
</evidence>
<evidence type="ECO:0000256" key="1">
    <source>
        <dbReference type="SAM" id="Phobius"/>
    </source>
</evidence>
<keyword evidence="1" id="KW-0472">Membrane</keyword>
<accession>A0A809RLT2</accession>
<sequence>MPAWNPAERLPVARPENPPESRLAGFFWQLDPLAFAPYIRTMSEAYTLPAIVFTSLAAAVASGSPVMTGLFVLALLLTALDLLLTLFRG</sequence>
<feature type="transmembrane region" description="Helical" evidence="1">
    <location>
        <begin position="69"/>
        <end position="87"/>
    </location>
</feature>